<dbReference type="RefSeq" id="WP_068846969.1">
    <property type="nucleotide sequence ID" value="NZ_LYDR01000058.1"/>
</dbReference>
<evidence type="ECO:0000313" key="1">
    <source>
        <dbReference type="EMBL" id="ODA33131.1"/>
    </source>
</evidence>
<keyword evidence="2" id="KW-1185">Reference proteome</keyword>
<dbReference type="EMBL" id="LYDR01000058">
    <property type="protein sequence ID" value="ODA33131.1"/>
    <property type="molecule type" value="Genomic_DNA"/>
</dbReference>
<sequence length="83" mass="9314">MDAHLPDVKYQPVANVLPDQSPTWPWGGGRTRIPHEVVLWGDLVLADHSLPLTRRPKKHWLLWRYRTRAAGLLGATGDLATVA</sequence>
<reference evidence="1 2" key="1">
    <citation type="submission" date="2016-05" db="EMBL/GenBank/DDBJ databases">
        <title>Genomic and physiological characterization of Planctopirus sp. isolated from fresh water lake.</title>
        <authorList>
            <person name="Subhash Y."/>
            <person name="Ramana C."/>
        </authorList>
    </citation>
    <scope>NUCLEOTIDE SEQUENCE [LARGE SCALE GENOMIC DNA]</scope>
    <source>
        <strain evidence="1 2">JC280</strain>
    </source>
</reference>
<evidence type="ECO:0000313" key="2">
    <source>
        <dbReference type="Proteomes" id="UP000094828"/>
    </source>
</evidence>
<dbReference type="AlphaFoldDB" id="A0A1C3EIR3"/>
<gene>
    <name evidence="1" type="ORF">A6X21_05035</name>
</gene>
<accession>A0A1C3EIR3</accession>
<organism evidence="1 2">
    <name type="scientific">Planctopirus hydrillae</name>
    <dbReference type="NCBI Taxonomy" id="1841610"/>
    <lineage>
        <taxon>Bacteria</taxon>
        <taxon>Pseudomonadati</taxon>
        <taxon>Planctomycetota</taxon>
        <taxon>Planctomycetia</taxon>
        <taxon>Planctomycetales</taxon>
        <taxon>Planctomycetaceae</taxon>
        <taxon>Planctopirus</taxon>
    </lineage>
</organism>
<protein>
    <submittedName>
        <fullName evidence="1">Uncharacterized protein</fullName>
    </submittedName>
</protein>
<dbReference type="Proteomes" id="UP000094828">
    <property type="component" value="Unassembled WGS sequence"/>
</dbReference>
<dbReference type="STRING" id="1841610.A6X21_05035"/>
<comment type="caution">
    <text evidence="1">The sequence shown here is derived from an EMBL/GenBank/DDBJ whole genome shotgun (WGS) entry which is preliminary data.</text>
</comment>
<name>A0A1C3EIR3_9PLAN</name>
<proteinExistence type="predicted"/>